<feature type="compositionally biased region" description="Polar residues" evidence="1">
    <location>
        <begin position="232"/>
        <end position="250"/>
    </location>
</feature>
<evidence type="ECO:0000313" key="3">
    <source>
        <dbReference type="Proteomes" id="UP000007264"/>
    </source>
</evidence>
<dbReference type="GeneID" id="17043444"/>
<dbReference type="KEGG" id="csl:COCSUDRAFT_83634"/>
<name>I0Z4Q8_COCSC</name>
<dbReference type="RefSeq" id="XP_005650171.1">
    <property type="nucleotide sequence ID" value="XM_005650114.1"/>
</dbReference>
<keyword evidence="3" id="KW-1185">Reference proteome</keyword>
<sequence length="256" mass="28775">MQPYYRQLAKGADAAEAWESTMPQVKATMQHGLWRKDLMAGSSGSSRYCPLPEVQGTLQEVEEVLTRSRMFQFKPDGDVTLMAVQDAKGIPITTFQDPLHYPHHTKFLAPGPLGQCHPIPDDPVVREQMLKHARNYERIYRSYNLPFQSRPGSDMAKAIEVFKAQLASWQKKLKRIQELEQRRLRRLERRSGIKPDAKEEDAGRGRGQGRPPVQAVEEDDDDGDFDDDDLIASTSGMEGPTSLSPQQTGAAGNRCP</sequence>
<feature type="region of interest" description="Disordered" evidence="1">
    <location>
        <begin position="187"/>
        <end position="256"/>
    </location>
</feature>
<feature type="compositionally biased region" description="Acidic residues" evidence="1">
    <location>
        <begin position="216"/>
        <end position="230"/>
    </location>
</feature>
<dbReference type="EMBL" id="AGSI01000004">
    <property type="protein sequence ID" value="EIE25627.1"/>
    <property type="molecule type" value="Genomic_DNA"/>
</dbReference>
<evidence type="ECO:0000313" key="2">
    <source>
        <dbReference type="EMBL" id="EIE25627.1"/>
    </source>
</evidence>
<comment type="caution">
    <text evidence="2">The sequence shown here is derived from an EMBL/GenBank/DDBJ whole genome shotgun (WGS) entry which is preliminary data.</text>
</comment>
<dbReference type="Proteomes" id="UP000007264">
    <property type="component" value="Unassembled WGS sequence"/>
</dbReference>
<protein>
    <submittedName>
        <fullName evidence="2">Uncharacterized protein</fullName>
    </submittedName>
</protein>
<dbReference type="eggNOG" id="ENOG502R8KC">
    <property type="taxonomic scope" value="Eukaryota"/>
</dbReference>
<organism evidence="2 3">
    <name type="scientific">Coccomyxa subellipsoidea (strain C-169)</name>
    <name type="common">Green microalga</name>
    <dbReference type="NCBI Taxonomy" id="574566"/>
    <lineage>
        <taxon>Eukaryota</taxon>
        <taxon>Viridiplantae</taxon>
        <taxon>Chlorophyta</taxon>
        <taxon>core chlorophytes</taxon>
        <taxon>Trebouxiophyceae</taxon>
        <taxon>Trebouxiophyceae incertae sedis</taxon>
        <taxon>Coccomyxaceae</taxon>
        <taxon>Coccomyxa</taxon>
        <taxon>Coccomyxa subellipsoidea</taxon>
    </lineage>
</organism>
<feature type="compositionally biased region" description="Basic and acidic residues" evidence="1">
    <location>
        <begin position="189"/>
        <end position="204"/>
    </location>
</feature>
<dbReference type="OrthoDB" id="423343at2759"/>
<gene>
    <name evidence="2" type="ORF">COCSUDRAFT_83634</name>
</gene>
<evidence type="ECO:0000256" key="1">
    <source>
        <dbReference type="SAM" id="MobiDB-lite"/>
    </source>
</evidence>
<accession>I0Z4Q8</accession>
<dbReference type="AlphaFoldDB" id="I0Z4Q8"/>
<reference evidence="2 3" key="1">
    <citation type="journal article" date="2012" name="Genome Biol.">
        <title>The genome of the polar eukaryotic microalga coccomyxa subellipsoidea reveals traits of cold adaptation.</title>
        <authorList>
            <person name="Blanc G."/>
            <person name="Agarkova I."/>
            <person name="Grimwood J."/>
            <person name="Kuo A."/>
            <person name="Brueggeman A."/>
            <person name="Dunigan D."/>
            <person name="Gurnon J."/>
            <person name="Ladunga I."/>
            <person name="Lindquist E."/>
            <person name="Lucas S."/>
            <person name="Pangilinan J."/>
            <person name="Proschold T."/>
            <person name="Salamov A."/>
            <person name="Schmutz J."/>
            <person name="Weeks D."/>
            <person name="Yamada T."/>
            <person name="Claverie J.M."/>
            <person name="Grigoriev I."/>
            <person name="Van Etten J."/>
            <person name="Lomsadze A."/>
            <person name="Borodovsky M."/>
        </authorList>
    </citation>
    <scope>NUCLEOTIDE SEQUENCE [LARGE SCALE GENOMIC DNA]</scope>
    <source>
        <strain evidence="2 3">C-169</strain>
    </source>
</reference>
<proteinExistence type="predicted"/>